<protein>
    <submittedName>
        <fullName evidence="5">Caspase family protein</fullName>
    </submittedName>
</protein>
<evidence type="ECO:0000259" key="4">
    <source>
        <dbReference type="PROSITE" id="PS50208"/>
    </source>
</evidence>
<dbReference type="GO" id="GO:0006508">
    <property type="term" value="P:proteolysis"/>
    <property type="evidence" value="ECO:0007669"/>
    <property type="project" value="InterPro"/>
</dbReference>
<accession>A0A931MZA9</accession>
<comment type="caution">
    <text evidence="5">The sequence shown here is derived from an EMBL/GenBank/DDBJ whole genome shotgun (WGS) entry which is preliminary data.</text>
</comment>
<dbReference type="EMBL" id="JADZLT010000048">
    <property type="protein sequence ID" value="MBH0237551.1"/>
    <property type="molecule type" value="Genomic_DNA"/>
</dbReference>
<dbReference type="AlphaFoldDB" id="A0A931MZA9"/>
<dbReference type="Proteomes" id="UP000631694">
    <property type="component" value="Unassembled WGS sequence"/>
</dbReference>
<feature type="chain" id="PRO_5036863463" evidence="3">
    <location>
        <begin position="32"/>
        <end position="401"/>
    </location>
</feature>
<keyword evidence="6" id="KW-1185">Reference proteome</keyword>
<keyword evidence="3" id="KW-0732">Signal</keyword>
<dbReference type="InterPro" id="IPR029030">
    <property type="entry name" value="Caspase-like_dom_sf"/>
</dbReference>
<dbReference type="PANTHER" id="PTHR22576:SF37">
    <property type="entry name" value="MUCOSA-ASSOCIATED LYMPHOID TISSUE LYMPHOMA TRANSLOCATION PROTEIN 1"/>
    <property type="match status" value="1"/>
</dbReference>
<dbReference type="Gene3D" id="3.40.50.1460">
    <property type="match status" value="1"/>
</dbReference>
<organism evidence="5 6">
    <name type="scientific">Methylobrevis albus</name>
    <dbReference type="NCBI Taxonomy" id="2793297"/>
    <lineage>
        <taxon>Bacteria</taxon>
        <taxon>Pseudomonadati</taxon>
        <taxon>Pseudomonadota</taxon>
        <taxon>Alphaproteobacteria</taxon>
        <taxon>Hyphomicrobiales</taxon>
        <taxon>Pleomorphomonadaceae</taxon>
        <taxon>Methylobrevis</taxon>
    </lineage>
</organism>
<proteinExistence type="inferred from homology"/>
<comment type="similarity">
    <text evidence="1">Belongs to the peptidase C14A family.</text>
</comment>
<evidence type="ECO:0000256" key="3">
    <source>
        <dbReference type="SAM" id="SignalP"/>
    </source>
</evidence>
<evidence type="ECO:0000256" key="1">
    <source>
        <dbReference type="ARBA" id="ARBA00010134"/>
    </source>
</evidence>
<feature type="signal peptide" evidence="3">
    <location>
        <begin position="1"/>
        <end position="31"/>
    </location>
</feature>
<name>A0A931MZA9_9HYPH</name>
<reference evidence="5" key="1">
    <citation type="submission" date="2020-12" db="EMBL/GenBank/DDBJ databases">
        <title>Methylobrevis albus sp. nov., isolated from fresh water lack sediment.</title>
        <authorList>
            <person name="Zou Q."/>
        </authorList>
    </citation>
    <scope>NUCLEOTIDE SEQUENCE</scope>
    <source>
        <strain evidence="5">L22</strain>
    </source>
</reference>
<gene>
    <name evidence="5" type="ORF">I5731_06960</name>
</gene>
<dbReference type="InterPro" id="IPR001309">
    <property type="entry name" value="Pept_C14_p20"/>
</dbReference>
<sequence length="401" mass="41877">MMGPMHVMARLLGRLALAALILAAAGAAAHADRRVALVLANGAYVNAPPLVNAVRDGEAIRDVLTGLDFEVIAGFDLTKAETQAMIADYATSVRGADVALFFYAGHGMQAGGANYLVPVDAALEDDISLDFETVAVDFVLRQMSRDTGVRLVFLDACRDNPLAAAFAERSALPAQSGLAEIRVEGAGTDTLIAFATSPDAVAFDGAGANSPFSAALVDHLAAANTPLTTVMTRVTGDVYRATGGAQRPWINASLTGEIVLNPADAADRVAAALPGANPPGADTPPAGETRAAATDPAASVPGLAGSGPVFFDAPVLFGDPTIDGMSLSQLIEGKPLYSPVEGLPREYWDAQCSSCHQWTRDRLCVQGRTYQTAGENVLRLEHPYGARFKVALGEWARNECR</sequence>
<dbReference type="InterPro" id="IPR052039">
    <property type="entry name" value="Caspase-related_regulators"/>
</dbReference>
<evidence type="ECO:0000256" key="2">
    <source>
        <dbReference type="SAM" id="MobiDB-lite"/>
    </source>
</evidence>
<dbReference type="InterPro" id="IPR011600">
    <property type="entry name" value="Pept_C14_caspase"/>
</dbReference>
<dbReference type="SMART" id="SM00115">
    <property type="entry name" value="CASc"/>
    <property type="match status" value="1"/>
</dbReference>
<dbReference type="GO" id="GO:0004197">
    <property type="term" value="F:cysteine-type endopeptidase activity"/>
    <property type="evidence" value="ECO:0007669"/>
    <property type="project" value="InterPro"/>
</dbReference>
<feature type="region of interest" description="Disordered" evidence="2">
    <location>
        <begin position="272"/>
        <end position="298"/>
    </location>
</feature>
<dbReference type="Pfam" id="PF00656">
    <property type="entry name" value="Peptidase_C14"/>
    <property type="match status" value="1"/>
</dbReference>
<dbReference type="SUPFAM" id="SSF52129">
    <property type="entry name" value="Caspase-like"/>
    <property type="match status" value="1"/>
</dbReference>
<feature type="domain" description="Caspase family p20" evidence="4">
    <location>
        <begin position="32"/>
        <end position="161"/>
    </location>
</feature>
<evidence type="ECO:0000313" key="5">
    <source>
        <dbReference type="EMBL" id="MBH0237551.1"/>
    </source>
</evidence>
<dbReference type="PROSITE" id="PS50208">
    <property type="entry name" value="CASPASE_P20"/>
    <property type="match status" value="1"/>
</dbReference>
<evidence type="ECO:0000313" key="6">
    <source>
        <dbReference type="Proteomes" id="UP000631694"/>
    </source>
</evidence>
<dbReference type="PANTHER" id="PTHR22576">
    <property type="entry name" value="MUCOSA ASSOCIATED LYMPHOID TISSUE LYMPHOMA TRANSLOCATION PROTEIN 1/PARACASPASE"/>
    <property type="match status" value="1"/>
</dbReference>
<dbReference type="InterPro" id="IPR015917">
    <property type="entry name" value="Pept_C14A"/>
</dbReference>